<organism evidence="8 9">
    <name type="scientific">Nezara viridula</name>
    <name type="common">Southern green stink bug</name>
    <name type="synonym">Cimex viridulus</name>
    <dbReference type="NCBI Taxonomy" id="85310"/>
    <lineage>
        <taxon>Eukaryota</taxon>
        <taxon>Metazoa</taxon>
        <taxon>Ecdysozoa</taxon>
        <taxon>Arthropoda</taxon>
        <taxon>Hexapoda</taxon>
        <taxon>Insecta</taxon>
        <taxon>Pterygota</taxon>
        <taxon>Neoptera</taxon>
        <taxon>Paraneoptera</taxon>
        <taxon>Hemiptera</taxon>
        <taxon>Heteroptera</taxon>
        <taxon>Panheteroptera</taxon>
        <taxon>Pentatomomorpha</taxon>
        <taxon>Pentatomoidea</taxon>
        <taxon>Pentatomidae</taxon>
        <taxon>Pentatominae</taxon>
        <taxon>Nezara</taxon>
    </lineage>
</organism>
<evidence type="ECO:0000256" key="5">
    <source>
        <dbReference type="ARBA" id="ARBA00037114"/>
    </source>
</evidence>
<dbReference type="GO" id="GO:0006412">
    <property type="term" value="P:translation"/>
    <property type="evidence" value="ECO:0007669"/>
    <property type="project" value="UniProtKB-KW"/>
</dbReference>
<evidence type="ECO:0000313" key="8">
    <source>
        <dbReference type="EMBL" id="CAH1403141.1"/>
    </source>
</evidence>
<dbReference type="EC" id="3.5.1.88" evidence="7"/>
<dbReference type="InterPro" id="IPR036821">
    <property type="entry name" value="Peptide_deformylase_sf"/>
</dbReference>
<evidence type="ECO:0000256" key="7">
    <source>
        <dbReference type="RuleBase" id="RU362111"/>
    </source>
</evidence>
<keyword evidence="4 7" id="KW-0648">Protein biosynthesis</keyword>
<accession>A0A9P0HJG7</accession>
<dbReference type="Pfam" id="PF01327">
    <property type="entry name" value="Pep_deformylase"/>
    <property type="match status" value="1"/>
</dbReference>
<protein>
    <recommendedName>
        <fullName evidence="7">Peptide deformylase</fullName>
        <ecNumber evidence="7">3.5.1.88</ecNumber>
    </recommendedName>
</protein>
<evidence type="ECO:0000256" key="2">
    <source>
        <dbReference type="ARBA" id="ARBA00022723"/>
    </source>
</evidence>
<dbReference type="GO" id="GO:0005739">
    <property type="term" value="C:mitochondrion"/>
    <property type="evidence" value="ECO:0007669"/>
    <property type="project" value="UniProtKB-ARBA"/>
</dbReference>
<sequence length="219" mass="25693">MLKKMNLRIFKLRYQNWWLGKPPTPPYKHVVQIGDPILRIKAKVVDPSTLKTDPMIKLFNRLYYLMTVTKAAGLAAPQIGVSLRVFAIQCPDVTTFNASPVLYERRGMEHIPFQIWVNPEMKILDYDRIDDEECCESMRGYSAEIPRFKKILLSGIDEKGEEKSWEAKDWSARIIQHEMDHLDGKFFTDLMNPKTLTCTNWDVINHHRGRIYTTYMPDR</sequence>
<evidence type="ECO:0000256" key="4">
    <source>
        <dbReference type="ARBA" id="ARBA00022917"/>
    </source>
</evidence>
<evidence type="ECO:0000313" key="9">
    <source>
        <dbReference type="Proteomes" id="UP001152798"/>
    </source>
</evidence>
<comment type="function">
    <text evidence="5 7">Removes the formyl group from the N-terminal Met of newly synthesized proteins.</text>
</comment>
<dbReference type="FunFam" id="3.90.45.10:FF:000003">
    <property type="entry name" value="Peptide deformylase"/>
    <property type="match status" value="1"/>
</dbReference>
<comment type="similarity">
    <text evidence="1 7">Belongs to the polypeptide deformylase family.</text>
</comment>
<dbReference type="GO" id="GO:0042586">
    <property type="term" value="F:peptide deformylase activity"/>
    <property type="evidence" value="ECO:0007669"/>
    <property type="project" value="UniProtKB-EC"/>
</dbReference>
<proteinExistence type="inferred from homology"/>
<dbReference type="HAMAP" id="MF_00163">
    <property type="entry name" value="Pep_deformylase"/>
    <property type="match status" value="1"/>
</dbReference>
<keyword evidence="2 7" id="KW-0479">Metal-binding</keyword>
<dbReference type="SUPFAM" id="SSF56420">
    <property type="entry name" value="Peptide deformylase"/>
    <property type="match status" value="1"/>
</dbReference>
<evidence type="ECO:0000256" key="6">
    <source>
        <dbReference type="ARBA" id="ARBA00048875"/>
    </source>
</evidence>
<dbReference type="NCBIfam" id="NF001159">
    <property type="entry name" value="PRK00150.1-3"/>
    <property type="match status" value="1"/>
</dbReference>
<keyword evidence="9" id="KW-1185">Reference proteome</keyword>
<keyword evidence="3 7" id="KW-0378">Hydrolase</keyword>
<dbReference type="PANTHER" id="PTHR10458:SF2">
    <property type="entry name" value="PEPTIDE DEFORMYLASE, MITOCHONDRIAL"/>
    <property type="match status" value="1"/>
</dbReference>
<dbReference type="PIRSF" id="PIRSF004749">
    <property type="entry name" value="Pep_def"/>
    <property type="match status" value="1"/>
</dbReference>
<reference evidence="8" key="1">
    <citation type="submission" date="2022-01" db="EMBL/GenBank/DDBJ databases">
        <authorList>
            <person name="King R."/>
        </authorList>
    </citation>
    <scope>NUCLEOTIDE SEQUENCE</scope>
</reference>
<dbReference type="GO" id="GO:0046872">
    <property type="term" value="F:metal ion binding"/>
    <property type="evidence" value="ECO:0007669"/>
    <property type="project" value="UniProtKB-KW"/>
</dbReference>
<evidence type="ECO:0000256" key="3">
    <source>
        <dbReference type="ARBA" id="ARBA00022801"/>
    </source>
</evidence>
<dbReference type="InterPro" id="IPR023635">
    <property type="entry name" value="Peptide_deformylase"/>
</dbReference>
<dbReference type="PANTHER" id="PTHR10458">
    <property type="entry name" value="PEPTIDE DEFORMYLASE"/>
    <property type="match status" value="1"/>
</dbReference>
<dbReference type="Proteomes" id="UP001152798">
    <property type="component" value="Chromosome 5"/>
</dbReference>
<dbReference type="OrthoDB" id="276063at2759"/>
<evidence type="ECO:0000256" key="1">
    <source>
        <dbReference type="ARBA" id="ARBA00010759"/>
    </source>
</evidence>
<dbReference type="PRINTS" id="PR01576">
    <property type="entry name" value="PDEFORMYLASE"/>
</dbReference>
<dbReference type="EMBL" id="OV725081">
    <property type="protein sequence ID" value="CAH1403141.1"/>
    <property type="molecule type" value="Genomic_DNA"/>
</dbReference>
<comment type="catalytic activity">
    <reaction evidence="6 7">
        <text>N-terminal N-formyl-L-methionyl-[peptide] + H2O = N-terminal L-methionyl-[peptide] + formate</text>
        <dbReference type="Rhea" id="RHEA:24420"/>
        <dbReference type="Rhea" id="RHEA-COMP:10639"/>
        <dbReference type="Rhea" id="RHEA-COMP:10640"/>
        <dbReference type="ChEBI" id="CHEBI:15377"/>
        <dbReference type="ChEBI" id="CHEBI:15740"/>
        <dbReference type="ChEBI" id="CHEBI:49298"/>
        <dbReference type="ChEBI" id="CHEBI:64731"/>
        <dbReference type="EC" id="3.5.1.88"/>
    </reaction>
</comment>
<gene>
    <name evidence="8" type="ORF">NEZAVI_LOCUS11797</name>
</gene>
<dbReference type="AlphaFoldDB" id="A0A9P0HJG7"/>
<name>A0A9P0HJG7_NEZVI</name>
<dbReference type="CDD" id="cd00487">
    <property type="entry name" value="Pep_deformylase"/>
    <property type="match status" value="1"/>
</dbReference>
<dbReference type="Gene3D" id="3.90.45.10">
    <property type="entry name" value="Peptide deformylase"/>
    <property type="match status" value="1"/>
</dbReference>